<dbReference type="GO" id="GO:0019901">
    <property type="term" value="F:protein kinase binding"/>
    <property type="evidence" value="ECO:0007669"/>
    <property type="project" value="TreeGrafter"/>
</dbReference>
<dbReference type="GO" id="GO:0045211">
    <property type="term" value="C:postsynaptic membrane"/>
    <property type="evidence" value="ECO:0007669"/>
    <property type="project" value="TreeGrafter"/>
</dbReference>
<dbReference type="OrthoDB" id="676979at2759"/>
<feature type="non-terminal residue" evidence="2">
    <location>
        <position position="1"/>
    </location>
</feature>
<organism evidence="2 3">
    <name type="scientific">Scyliorhinus torazame</name>
    <name type="common">Cloudy catshark</name>
    <name type="synonym">Catulus torazame</name>
    <dbReference type="NCBI Taxonomy" id="75743"/>
    <lineage>
        <taxon>Eukaryota</taxon>
        <taxon>Metazoa</taxon>
        <taxon>Chordata</taxon>
        <taxon>Craniata</taxon>
        <taxon>Vertebrata</taxon>
        <taxon>Chondrichthyes</taxon>
        <taxon>Elasmobranchii</taxon>
        <taxon>Galeomorphii</taxon>
        <taxon>Galeoidea</taxon>
        <taxon>Carcharhiniformes</taxon>
        <taxon>Scyliorhinidae</taxon>
        <taxon>Scyliorhinus</taxon>
    </lineage>
</organism>
<evidence type="ECO:0008006" key="4">
    <source>
        <dbReference type="Google" id="ProtNLM"/>
    </source>
</evidence>
<name>A0A401QBU0_SCYTO</name>
<dbReference type="GO" id="GO:0005912">
    <property type="term" value="C:adherens junction"/>
    <property type="evidence" value="ECO:0007669"/>
    <property type="project" value="TreeGrafter"/>
</dbReference>
<dbReference type="GO" id="GO:0098887">
    <property type="term" value="P:neurotransmitter receptor transport, endosome to postsynaptic membrane"/>
    <property type="evidence" value="ECO:0007669"/>
    <property type="project" value="TreeGrafter"/>
</dbReference>
<dbReference type="EMBL" id="BFAA01036346">
    <property type="protein sequence ID" value="GCB82812.1"/>
    <property type="molecule type" value="Genomic_DNA"/>
</dbReference>
<dbReference type="AlphaFoldDB" id="A0A401QBU0"/>
<dbReference type="InterPro" id="IPR050614">
    <property type="entry name" value="Synaptic_Scaffolding_LAP-MAGUK"/>
</dbReference>
<dbReference type="GO" id="GO:0098609">
    <property type="term" value="P:cell-cell adhesion"/>
    <property type="evidence" value="ECO:0007669"/>
    <property type="project" value="TreeGrafter"/>
</dbReference>
<feature type="region of interest" description="Disordered" evidence="1">
    <location>
        <begin position="33"/>
        <end position="72"/>
    </location>
</feature>
<dbReference type="GO" id="GO:0016323">
    <property type="term" value="C:basolateral plasma membrane"/>
    <property type="evidence" value="ECO:0007669"/>
    <property type="project" value="TreeGrafter"/>
</dbReference>
<gene>
    <name evidence="2" type="ORF">scyTo_0023949</name>
</gene>
<sequence length="135" mass="14356">INGVEMAEARHDQAVALLTGTAPTITMVVEREMSELDKSTDGVTTGDGSPTLHRARSYSPPPPGQTHGEDYQDTVIEETVTQPNQPSVNFSTEDEYPVEIMLLKTGGALGLSIVGGSDHASHPFGIHEPGVFISK</sequence>
<keyword evidence="3" id="KW-1185">Reference proteome</keyword>
<dbReference type="Gene3D" id="2.30.42.10">
    <property type="match status" value="1"/>
</dbReference>
<comment type="caution">
    <text evidence="2">The sequence shown here is derived from an EMBL/GenBank/DDBJ whole genome shotgun (WGS) entry which is preliminary data.</text>
</comment>
<evidence type="ECO:0000313" key="3">
    <source>
        <dbReference type="Proteomes" id="UP000288216"/>
    </source>
</evidence>
<accession>A0A401QBU0</accession>
<dbReference type="PANTHER" id="PTHR23119">
    <property type="entry name" value="DISCS LARGE"/>
    <property type="match status" value="1"/>
</dbReference>
<dbReference type="InterPro" id="IPR036034">
    <property type="entry name" value="PDZ_sf"/>
</dbReference>
<protein>
    <recommendedName>
        <fullName evidence="4">PDZ domain-containing protein</fullName>
    </recommendedName>
</protein>
<dbReference type="STRING" id="75743.A0A401QBU0"/>
<evidence type="ECO:0000313" key="2">
    <source>
        <dbReference type="EMBL" id="GCB82812.1"/>
    </source>
</evidence>
<dbReference type="GO" id="GO:0043113">
    <property type="term" value="P:receptor clustering"/>
    <property type="evidence" value="ECO:0007669"/>
    <property type="project" value="TreeGrafter"/>
</dbReference>
<proteinExistence type="predicted"/>
<evidence type="ECO:0000256" key="1">
    <source>
        <dbReference type="SAM" id="MobiDB-lite"/>
    </source>
</evidence>
<dbReference type="Proteomes" id="UP000288216">
    <property type="component" value="Unassembled WGS sequence"/>
</dbReference>
<dbReference type="GO" id="GO:0045197">
    <property type="term" value="P:establishment or maintenance of epithelial cell apical/basal polarity"/>
    <property type="evidence" value="ECO:0007669"/>
    <property type="project" value="TreeGrafter"/>
</dbReference>
<dbReference type="PANTHER" id="PTHR23119:SF44">
    <property type="entry name" value="PROTEIN LAP4"/>
    <property type="match status" value="1"/>
</dbReference>
<dbReference type="GO" id="GO:0014069">
    <property type="term" value="C:postsynaptic density"/>
    <property type="evidence" value="ECO:0007669"/>
    <property type="project" value="TreeGrafter"/>
</dbReference>
<reference evidence="2 3" key="1">
    <citation type="journal article" date="2018" name="Nat. Ecol. Evol.">
        <title>Shark genomes provide insights into elasmobranch evolution and the origin of vertebrates.</title>
        <authorList>
            <person name="Hara Y"/>
            <person name="Yamaguchi K"/>
            <person name="Onimaru K"/>
            <person name="Kadota M"/>
            <person name="Koyanagi M"/>
            <person name="Keeley SD"/>
            <person name="Tatsumi K"/>
            <person name="Tanaka K"/>
            <person name="Motone F"/>
            <person name="Kageyama Y"/>
            <person name="Nozu R"/>
            <person name="Adachi N"/>
            <person name="Nishimura O"/>
            <person name="Nakagawa R"/>
            <person name="Tanegashima C"/>
            <person name="Kiyatake I"/>
            <person name="Matsumoto R"/>
            <person name="Murakumo K"/>
            <person name="Nishida K"/>
            <person name="Terakita A"/>
            <person name="Kuratani S"/>
            <person name="Sato K"/>
            <person name="Hyodo S Kuraku.S."/>
        </authorList>
    </citation>
    <scope>NUCLEOTIDE SEQUENCE [LARGE SCALE GENOMIC DNA]</scope>
</reference>
<dbReference type="OMA" id="ITMVVER"/>
<dbReference type="GO" id="GO:0098968">
    <property type="term" value="P:neurotransmitter receptor transport postsynaptic membrane to endosome"/>
    <property type="evidence" value="ECO:0007669"/>
    <property type="project" value="TreeGrafter"/>
</dbReference>
<feature type="non-terminal residue" evidence="2">
    <location>
        <position position="135"/>
    </location>
</feature>